<dbReference type="InterPro" id="IPR036890">
    <property type="entry name" value="HATPase_C_sf"/>
</dbReference>
<dbReference type="EMBL" id="VCKZ01000439">
    <property type="protein sequence ID" value="TMR28311.1"/>
    <property type="molecule type" value="Genomic_DNA"/>
</dbReference>
<feature type="domain" description="Signal transduction histidine kinase subgroup 3 dimerisation and phosphoacceptor" evidence="10">
    <location>
        <begin position="100"/>
        <end position="162"/>
    </location>
</feature>
<organism evidence="11 12">
    <name type="scientific">Actinomadura geliboluensis</name>
    <dbReference type="NCBI Taxonomy" id="882440"/>
    <lineage>
        <taxon>Bacteria</taxon>
        <taxon>Bacillati</taxon>
        <taxon>Actinomycetota</taxon>
        <taxon>Actinomycetes</taxon>
        <taxon>Streptosporangiales</taxon>
        <taxon>Thermomonosporaceae</taxon>
        <taxon>Actinomadura</taxon>
    </lineage>
</organism>
<dbReference type="Pfam" id="PF02518">
    <property type="entry name" value="HATPase_c"/>
    <property type="match status" value="1"/>
</dbReference>
<reference evidence="11 12" key="1">
    <citation type="submission" date="2019-05" db="EMBL/GenBank/DDBJ databases">
        <title>Draft genome sequence of Actinomadura geliboluensis A8036.</title>
        <authorList>
            <person name="Saricaoglu S."/>
            <person name="Isik K."/>
        </authorList>
    </citation>
    <scope>NUCLEOTIDE SEQUENCE [LARGE SCALE GENOMIC DNA]</scope>
    <source>
        <strain evidence="11 12">A8036</strain>
    </source>
</reference>
<keyword evidence="7" id="KW-0067">ATP-binding</keyword>
<sequence length="286" mass="30613">MAFPASGRPAWTRWPPVVALVVLVSLTPEVLPRASLHEIAGQDTGTGGVMISRSLFAVIAGALLGMYVQQRRRVVQGLQERAERAEHEQFLLAEQARAEERARLAAEMHDVVAHRVTLMVLQAGVLRVHAPDEATRQAAEELRATGCQALEELRDVIGLLRRAMDGDDADDDDHAPLPDLSALISESNSVGVATELVEVGDAPLASPVVGRTAYRIVQEALTNVRKHAPGAQARVEVRYRADGVRLRVRNSPPTAPPDADLVNSGSGTGLEGLRQRVELIGGAAGP</sequence>
<dbReference type="CDD" id="cd16917">
    <property type="entry name" value="HATPase_UhpB-NarQ-NarX-like"/>
    <property type="match status" value="1"/>
</dbReference>
<dbReference type="GO" id="GO:0000155">
    <property type="term" value="F:phosphorelay sensor kinase activity"/>
    <property type="evidence" value="ECO:0007669"/>
    <property type="project" value="InterPro"/>
</dbReference>
<evidence type="ECO:0000259" key="9">
    <source>
        <dbReference type="Pfam" id="PF02518"/>
    </source>
</evidence>
<keyword evidence="4" id="KW-0808">Transferase</keyword>
<evidence type="ECO:0000256" key="2">
    <source>
        <dbReference type="ARBA" id="ARBA00012438"/>
    </source>
</evidence>
<dbReference type="Pfam" id="PF07730">
    <property type="entry name" value="HisKA_3"/>
    <property type="match status" value="1"/>
</dbReference>
<protein>
    <recommendedName>
        <fullName evidence="2">histidine kinase</fullName>
        <ecNumber evidence="2">2.7.13.3</ecNumber>
    </recommendedName>
</protein>
<gene>
    <name evidence="11" type="ORF">ETD96_37750</name>
</gene>
<evidence type="ECO:0000256" key="5">
    <source>
        <dbReference type="ARBA" id="ARBA00022741"/>
    </source>
</evidence>
<dbReference type="InterPro" id="IPR050482">
    <property type="entry name" value="Sensor_HK_TwoCompSys"/>
</dbReference>
<dbReference type="InterPro" id="IPR011712">
    <property type="entry name" value="Sig_transdc_His_kin_sub3_dim/P"/>
</dbReference>
<proteinExistence type="predicted"/>
<dbReference type="GO" id="GO:0046983">
    <property type="term" value="F:protein dimerization activity"/>
    <property type="evidence" value="ECO:0007669"/>
    <property type="project" value="InterPro"/>
</dbReference>
<evidence type="ECO:0000256" key="8">
    <source>
        <dbReference type="ARBA" id="ARBA00023012"/>
    </source>
</evidence>
<dbReference type="AlphaFoldDB" id="A0A5S4G7B0"/>
<dbReference type="SUPFAM" id="SSF55874">
    <property type="entry name" value="ATPase domain of HSP90 chaperone/DNA topoisomerase II/histidine kinase"/>
    <property type="match status" value="1"/>
</dbReference>
<evidence type="ECO:0000256" key="6">
    <source>
        <dbReference type="ARBA" id="ARBA00022777"/>
    </source>
</evidence>
<keyword evidence="5" id="KW-0547">Nucleotide-binding</keyword>
<evidence type="ECO:0000256" key="7">
    <source>
        <dbReference type="ARBA" id="ARBA00022840"/>
    </source>
</evidence>
<keyword evidence="3" id="KW-0597">Phosphoprotein</keyword>
<evidence type="ECO:0000259" key="10">
    <source>
        <dbReference type="Pfam" id="PF07730"/>
    </source>
</evidence>
<dbReference type="GO" id="GO:0016020">
    <property type="term" value="C:membrane"/>
    <property type="evidence" value="ECO:0007669"/>
    <property type="project" value="InterPro"/>
</dbReference>
<accession>A0A5S4G7B0</accession>
<evidence type="ECO:0000256" key="4">
    <source>
        <dbReference type="ARBA" id="ARBA00022679"/>
    </source>
</evidence>
<dbReference type="EC" id="2.7.13.3" evidence="2"/>
<comment type="catalytic activity">
    <reaction evidence="1">
        <text>ATP + protein L-histidine = ADP + protein N-phospho-L-histidine.</text>
        <dbReference type="EC" id="2.7.13.3"/>
    </reaction>
</comment>
<dbReference type="GO" id="GO:0005524">
    <property type="term" value="F:ATP binding"/>
    <property type="evidence" value="ECO:0007669"/>
    <property type="project" value="UniProtKB-KW"/>
</dbReference>
<keyword evidence="12" id="KW-1185">Reference proteome</keyword>
<name>A0A5S4G7B0_9ACTN</name>
<dbReference type="PANTHER" id="PTHR24421">
    <property type="entry name" value="NITRATE/NITRITE SENSOR PROTEIN NARX-RELATED"/>
    <property type="match status" value="1"/>
</dbReference>
<dbReference type="OrthoDB" id="227596at2"/>
<dbReference type="Gene3D" id="1.20.5.1930">
    <property type="match status" value="1"/>
</dbReference>
<dbReference type="InterPro" id="IPR003594">
    <property type="entry name" value="HATPase_dom"/>
</dbReference>
<evidence type="ECO:0000256" key="1">
    <source>
        <dbReference type="ARBA" id="ARBA00000085"/>
    </source>
</evidence>
<comment type="caution">
    <text evidence="11">The sequence shown here is derived from an EMBL/GenBank/DDBJ whole genome shotgun (WGS) entry which is preliminary data.</text>
</comment>
<dbReference type="Proteomes" id="UP000305238">
    <property type="component" value="Unassembled WGS sequence"/>
</dbReference>
<dbReference type="PANTHER" id="PTHR24421:SF10">
    <property type="entry name" value="NITRATE_NITRITE SENSOR PROTEIN NARQ"/>
    <property type="match status" value="1"/>
</dbReference>
<dbReference type="Gene3D" id="3.30.565.10">
    <property type="entry name" value="Histidine kinase-like ATPase, C-terminal domain"/>
    <property type="match status" value="1"/>
</dbReference>
<evidence type="ECO:0000256" key="3">
    <source>
        <dbReference type="ARBA" id="ARBA00022553"/>
    </source>
</evidence>
<keyword evidence="6 11" id="KW-0418">Kinase</keyword>
<feature type="non-terminal residue" evidence="11">
    <location>
        <position position="286"/>
    </location>
</feature>
<evidence type="ECO:0000313" key="11">
    <source>
        <dbReference type="EMBL" id="TMR28311.1"/>
    </source>
</evidence>
<evidence type="ECO:0000313" key="12">
    <source>
        <dbReference type="Proteomes" id="UP000305238"/>
    </source>
</evidence>
<keyword evidence="8" id="KW-0902">Two-component regulatory system</keyword>
<feature type="domain" description="Histidine kinase/HSP90-like ATPase" evidence="9">
    <location>
        <begin position="212"/>
        <end position="282"/>
    </location>
</feature>